<sequence>MLGSFVSLLLLACLMPDAAARERKAGASQNAQKEVTKKAHARQKGNAASPGAKAASARGKNRHAADGRTRVVKKFITVHGRRKLVFQRVAFRPLPPPVPTVGDLAGLGATPDPLMLQSNVAYVVDASSSDVLFEKNAAVALPIASITKLMTGLIVMESGQNMDEVLEITDDDIDKVRNSSSKLQPGASLTRADMLHIALMSSENRAASALGRNHPGGTAAFVAAMNAKAGALGMSETRYVDATGLSDGNVASARDLAKLVIAALAHPMLALYSIDSRYAVDTGERILQYVNSNRLVSNLDWQIGLQKTGFINESGRCLVMHVNIRDRPIVMVFLDSKRRHARFADADRLRQWVHEKIAPDAHFSELPLVE</sequence>
<keyword evidence="13" id="KW-0121">Carboxypeptidase</keyword>
<evidence type="ECO:0000256" key="11">
    <source>
        <dbReference type="SAM" id="SignalP"/>
    </source>
</evidence>
<feature type="binding site" evidence="8">
    <location>
        <position position="307"/>
    </location>
    <ligand>
        <name>substrate</name>
    </ligand>
</feature>
<keyword evidence="2 11" id="KW-0732">Signal</keyword>
<feature type="signal peptide" evidence="11">
    <location>
        <begin position="1"/>
        <end position="19"/>
    </location>
</feature>
<evidence type="ECO:0000313" key="13">
    <source>
        <dbReference type="EMBL" id="RJG08012.1"/>
    </source>
</evidence>
<feature type="compositionally biased region" description="Low complexity" evidence="10">
    <location>
        <begin position="44"/>
        <end position="58"/>
    </location>
</feature>
<dbReference type="PANTHER" id="PTHR21581">
    <property type="entry name" value="D-ALANYL-D-ALANINE CARBOXYPEPTIDASE"/>
    <property type="match status" value="1"/>
</dbReference>
<dbReference type="InterPro" id="IPR018044">
    <property type="entry name" value="Peptidase_S11"/>
</dbReference>
<feature type="chain" id="PRO_5018989863" evidence="11">
    <location>
        <begin position="20"/>
        <end position="370"/>
    </location>
</feature>
<evidence type="ECO:0000256" key="7">
    <source>
        <dbReference type="PIRSR" id="PIRSR618044-1"/>
    </source>
</evidence>
<feature type="active site" evidence="7">
    <location>
        <position position="202"/>
    </location>
</feature>
<comment type="similarity">
    <text evidence="1 9">Belongs to the peptidase S11 family.</text>
</comment>
<evidence type="ECO:0000259" key="12">
    <source>
        <dbReference type="Pfam" id="PF00768"/>
    </source>
</evidence>
<evidence type="ECO:0000256" key="8">
    <source>
        <dbReference type="PIRSR" id="PIRSR618044-2"/>
    </source>
</evidence>
<evidence type="ECO:0000256" key="9">
    <source>
        <dbReference type="RuleBase" id="RU004016"/>
    </source>
</evidence>
<feature type="domain" description="Peptidase S11 D-alanyl-D-alanine carboxypeptidase A N-terminal" evidence="12">
    <location>
        <begin position="114"/>
        <end position="337"/>
    </location>
</feature>
<evidence type="ECO:0000256" key="3">
    <source>
        <dbReference type="ARBA" id="ARBA00022801"/>
    </source>
</evidence>
<dbReference type="InterPro" id="IPR012338">
    <property type="entry name" value="Beta-lactam/transpept-like"/>
</dbReference>
<feature type="active site" description="Acyl-ester intermediate" evidence="7">
    <location>
        <position position="145"/>
    </location>
</feature>
<keyword evidence="4" id="KW-0133">Cell shape</keyword>
<dbReference type="GO" id="GO:0009002">
    <property type="term" value="F:serine-type D-Ala-D-Ala carboxypeptidase activity"/>
    <property type="evidence" value="ECO:0007669"/>
    <property type="project" value="InterPro"/>
</dbReference>
<dbReference type="RefSeq" id="WP_119741998.1">
    <property type="nucleotide sequence ID" value="NZ_QYUN01000002.1"/>
</dbReference>
<accession>A0A418X696</accession>
<evidence type="ECO:0000256" key="1">
    <source>
        <dbReference type="ARBA" id="ARBA00007164"/>
    </source>
</evidence>
<evidence type="ECO:0000256" key="2">
    <source>
        <dbReference type="ARBA" id="ARBA00022729"/>
    </source>
</evidence>
<proteinExistence type="inferred from homology"/>
<dbReference type="OrthoDB" id="5688590at2"/>
<dbReference type="Proteomes" id="UP000285190">
    <property type="component" value="Unassembled WGS sequence"/>
</dbReference>
<dbReference type="GO" id="GO:0008360">
    <property type="term" value="P:regulation of cell shape"/>
    <property type="evidence" value="ECO:0007669"/>
    <property type="project" value="UniProtKB-KW"/>
</dbReference>
<organism evidence="13 14">
    <name type="scientific">Noviherbaspirillum cavernae</name>
    <dbReference type="NCBI Taxonomy" id="2320862"/>
    <lineage>
        <taxon>Bacteria</taxon>
        <taxon>Pseudomonadati</taxon>
        <taxon>Pseudomonadota</taxon>
        <taxon>Betaproteobacteria</taxon>
        <taxon>Burkholderiales</taxon>
        <taxon>Oxalobacteraceae</taxon>
        <taxon>Noviherbaspirillum</taxon>
    </lineage>
</organism>
<keyword evidence="3" id="KW-0378">Hydrolase</keyword>
<protein>
    <submittedName>
        <fullName evidence="13">D-alanyl-D-alanine carboxypeptidase</fullName>
    </submittedName>
</protein>
<feature type="active site" description="Proton acceptor" evidence="7">
    <location>
        <position position="148"/>
    </location>
</feature>
<dbReference type="GO" id="GO:0006508">
    <property type="term" value="P:proteolysis"/>
    <property type="evidence" value="ECO:0007669"/>
    <property type="project" value="InterPro"/>
</dbReference>
<dbReference type="PRINTS" id="PR00725">
    <property type="entry name" value="DADACBPTASE1"/>
</dbReference>
<evidence type="ECO:0000256" key="4">
    <source>
        <dbReference type="ARBA" id="ARBA00022960"/>
    </source>
</evidence>
<dbReference type="Gene3D" id="3.40.710.10">
    <property type="entry name" value="DD-peptidase/beta-lactamase superfamily"/>
    <property type="match status" value="1"/>
</dbReference>
<dbReference type="GO" id="GO:0009252">
    <property type="term" value="P:peptidoglycan biosynthetic process"/>
    <property type="evidence" value="ECO:0007669"/>
    <property type="project" value="UniProtKB-KW"/>
</dbReference>
<gene>
    <name evidence="13" type="ORF">D3870_11875</name>
</gene>
<dbReference type="InterPro" id="IPR001967">
    <property type="entry name" value="Peptidase_S11_N"/>
</dbReference>
<comment type="caution">
    <text evidence="13">The sequence shown here is derived from an EMBL/GenBank/DDBJ whole genome shotgun (WGS) entry which is preliminary data.</text>
</comment>
<feature type="region of interest" description="Disordered" evidence="10">
    <location>
        <begin position="24"/>
        <end position="66"/>
    </location>
</feature>
<dbReference type="GO" id="GO:0071555">
    <property type="term" value="P:cell wall organization"/>
    <property type="evidence" value="ECO:0007669"/>
    <property type="project" value="UniProtKB-KW"/>
</dbReference>
<name>A0A418X696_9BURK</name>
<keyword evidence="5" id="KW-0573">Peptidoglycan synthesis</keyword>
<dbReference type="PANTHER" id="PTHR21581:SF26">
    <property type="entry name" value="D-ALANYL-D-ALANINE ENDOPEPTIDASE"/>
    <property type="match status" value="1"/>
</dbReference>
<dbReference type="Pfam" id="PF00768">
    <property type="entry name" value="Peptidase_S11"/>
    <property type="match status" value="1"/>
</dbReference>
<dbReference type="EMBL" id="QYUN01000002">
    <property type="protein sequence ID" value="RJG08012.1"/>
    <property type="molecule type" value="Genomic_DNA"/>
</dbReference>
<evidence type="ECO:0000313" key="14">
    <source>
        <dbReference type="Proteomes" id="UP000285190"/>
    </source>
</evidence>
<reference evidence="13 14" key="1">
    <citation type="submission" date="2018-09" db="EMBL/GenBank/DDBJ databases">
        <authorList>
            <person name="Zhu H."/>
        </authorList>
    </citation>
    <scope>NUCLEOTIDE SEQUENCE [LARGE SCALE GENOMIC DNA]</scope>
    <source>
        <strain evidence="13 14">K2R10-39</strain>
    </source>
</reference>
<keyword evidence="6" id="KW-0961">Cell wall biogenesis/degradation</keyword>
<evidence type="ECO:0000256" key="10">
    <source>
        <dbReference type="SAM" id="MobiDB-lite"/>
    </source>
</evidence>
<evidence type="ECO:0000256" key="6">
    <source>
        <dbReference type="ARBA" id="ARBA00023316"/>
    </source>
</evidence>
<keyword evidence="13" id="KW-0645">Protease</keyword>
<keyword evidence="14" id="KW-1185">Reference proteome</keyword>
<dbReference type="SUPFAM" id="SSF56601">
    <property type="entry name" value="beta-lactamase/transpeptidase-like"/>
    <property type="match status" value="1"/>
</dbReference>
<dbReference type="AlphaFoldDB" id="A0A418X696"/>
<evidence type="ECO:0000256" key="5">
    <source>
        <dbReference type="ARBA" id="ARBA00022984"/>
    </source>
</evidence>